<feature type="region of interest" description="Disordered" evidence="8">
    <location>
        <begin position="393"/>
        <end position="412"/>
    </location>
</feature>
<keyword evidence="7" id="KW-0233">DNA recombination</keyword>
<keyword evidence="4" id="KW-0479">Metal-binding</keyword>
<comment type="similarity">
    <text evidence="1">In the C-terminal section; belongs to the transposase 35 family.</text>
</comment>
<organism evidence="12 13">
    <name type="scientific">Prescottella soli</name>
    <dbReference type="NCBI Taxonomy" id="1543852"/>
    <lineage>
        <taxon>Bacteria</taxon>
        <taxon>Bacillati</taxon>
        <taxon>Actinomycetota</taxon>
        <taxon>Actinomycetes</taxon>
        <taxon>Mycobacteriales</taxon>
        <taxon>Nocardiaceae</taxon>
        <taxon>Prescottella</taxon>
    </lineage>
</organism>
<reference evidence="12 13" key="1">
    <citation type="submission" date="2023-11" db="EMBL/GenBank/DDBJ databases">
        <authorList>
            <person name="Val-Calvo J."/>
            <person name="Scortti M."/>
            <person name="Vazquez-Boland J."/>
        </authorList>
    </citation>
    <scope>NUCLEOTIDE SEQUENCE [LARGE SCALE GENOMIC DNA]</scope>
    <source>
        <strain evidence="12 13">DSM 46662</strain>
    </source>
</reference>
<dbReference type="NCBIfam" id="TIGR01766">
    <property type="entry name" value="IS200/IS605 family accessory protein TnpB-like domain"/>
    <property type="match status" value="1"/>
</dbReference>
<comment type="similarity">
    <text evidence="2">In the N-terminal section; belongs to the transposase 2 family.</text>
</comment>
<evidence type="ECO:0000256" key="2">
    <source>
        <dbReference type="ARBA" id="ARBA00011044"/>
    </source>
</evidence>
<evidence type="ECO:0000313" key="12">
    <source>
        <dbReference type="EMBL" id="MFM1728590.1"/>
    </source>
</evidence>
<dbReference type="PANTHER" id="PTHR30405:SF25">
    <property type="entry name" value="RNA-GUIDED DNA ENDONUCLEASE INSQ-RELATED"/>
    <property type="match status" value="1"/>
</dbReference>
<evidence type="ECO:0000259" key="10">
    <source>
        <dbReference type="Pfam" id="PF07282"/>
    </source>
</evidence>
<dbReference type="Pfam" id="PF01385">
    <property type="entry name" value="OrfB_IS605"/>
    <property type="match status" value="1"/>
</dbReference>
<accession>A0ABW9FSN5</accession>
<comment type="caution">
    <text evidence="12">The sequence shown here is derived from an EMBL/GenBank/DDBJ whole genome shotgun (WGS) entry which is preliminary data.</text>
</comment>
<evidence type="ECO:0000256" key="5">
    <source>
        <dbReference type="ARBA" id="ARBA00022833"/>
    </source>
</evidence>
<dbReference type="NCBIfam" id="NF040570">
    <property type="entry name" value="guided_TnpB"/>
    <property type="match status" value="1"/>
</dbReference>
<evidence type="ECO:0000256" key="4">
    <source>
        <dbReference type="ARBA" id="ARBA00022723"/>
    </source>
</evidence>
<dbReference type="InterPro" id="IPR010095">
    <property type="entry name" value="Cas12f1-like_TNB"/>
</dbReference>
<feature type="domain" description="Probable transposase IS891/IS1136/IS1341" evidence="9">
    <location>
        <begin position="174"/>
        <end position="291"/>
    </location>
</feature>
<keyword evidence="13" id="KW-1185">Reference proteome</keyword>
<dbReference type="RefSeq" id="WP_348604967.1">
    <property type="nucleotide sequence ID" value="NZ_CP157276.1"/>
</dbReference>
<proteinExistence type="inferred from homology"/>
<evidence type="ECO:0000256" key="3">
    <source>
        <dbReference type="ARBA" id="ARBA00022578"/>
    </source>
</evidence>
<dbReference type="EMBL" id="JBDLNU010000002">
    <property type="protein sequence ID" value="MFM1728590.1"/>
    <property type="molecule type" value="Genomic_DNA"/>
</dbReference>
<sequence>MLKRYRYRAYPTPGQEKDLARLFGCVRVAWNDALAARETARAAGSPVPSRAELSAALTASKRIPARAWLAEVSSVPLQQALADLHRAYGAFFDSRTGKRRGRAVGAPRLKKRTHRQSVRFTRNAGFKIAETAHGVGLVALPKIGRIRFEASRLLPSDPSSVTVTREADGRFYVSFVVDVPDTPLQELQTVAGVDLGLIDLATIVRSDGTREKIDHPRHLRVAERRLARAQKALSRKRKGSQNRAKARIRVAGLHRKVRETRLDHHHKLARRLVHENQVVAVEDLAVSGLARTRLAKSVHDAGWSILVRLLEEKASQCGRQVVKVNRWFPSTRTCSQCGAVGEAKPLHVRGWECECGACLDRDYNAAVNIIDAAGLAESLNACGGDVRLRLAAADPDETGTRRTDPTPAGEAA</sequence>
<evidence type="ECO:0000256" key="8">
    <source>
        <dbReference type="SAM" id="MobiDB-lite"/>
    </source>
</evidence>
<evidence type="ECO:0000259" key="9">
    <source>
        <dbReference type="Pfam" id="PF01385"/>
    </source>
</evidence>
<evidence type="ECO:0000259" key="11">
    <source>
        <dbReference type="Pfam" id="PF12323"/>
    </source>
</evidence>
<dbReference type="Proteomes" id="UP001629744">
    <property type="component" value="Unassembled WGS sequence"/>
</dbReference>
<dbReference type="Pfam" id="PF12323">
    <property type="entry name" value="HTH_OrfB_IS605"/>
    <property type="match status" value="1"/>
</dbReference>
<evidence type="ECO:0000256" key="7">
    <source>
        <dbReference type="ARBA" id="ARBA00023172"/>
    </source>
</evidence>
<dbReference type="InterPro" id="IPR051399">
    <property type="entry name" value="RNA-guided_DNA_endo/Transpos"/>
</dbReference>
<dbReference type="InterPro" id="IPR021027">
    <property type="entry name" value="Transposase_put_HTH"/>
</dbReference>
<feature type="domain" description="Cas12f1-like TNB" evidence="10">
    <location>
        <begin position="303"/>
        <end position="369"/>
    </location>
</feature>
<keyword evidence="6" id="KW-0238">DNA-binding</keyword>
<evidence type="ECO:0000256" key="6">
    <source>
        <dbReference type="ARBA" id="ARBA00023125"/>
    </source>
</evidence>
<name>A0ABW9FSN5_9NOCA</name>
<dbReference type="PANTHER" id="PTHR30405">
    <property type="entry name" value="TRANSPOSASE"/>
    <property type="match status" value="1"/>
</dbReference>
<evidence type="ECO:0000256" key="1">
    <source>
        <dbReference type="ARBA" id="ARBA00008761"/>
    </source>
</evidence>
<keyword evidence="3" id="KW-0815">Transposition</keyword>
<protein>
    <submittedName>
        <fullName evidence="12">Transposase</fullName>
    </submittedName>
</protein>
<dbReference type="InterPro" id="IPR001959">
    <property type="entry name" value="Transposase"/>
</dbReference>
<feature type="domain" description="Transposase putative helix-turn-helix" evidence="11">
    <location>
        <begin position="1"/>
        <end position="43"/>
    </location>
</feature>
<keyword evidence="5" id="KW-0862">Zinc</keyword>
<dbReference type="Pfam" id="PF07282">
    <property type="entry name" value="Cas12f1-like_TNB"/>
    <property type="match status" value="1"/>
</dbReference>
<gene>
    <name evidence="12" type="ORF">ABEU19_002081</name>
</gene>
<evidence type="ECO:0000313" key="13">
    <source>
        <dbReference type="Proteomes" id="UP001629744"/>
    </source>
</evidence>